<reference evidence="2 3" key="1">
    <citation type="submission" date="2022-07" db="EMBL/GenBank/DDBJ databases">
        <title>Genome-wide signatures of adaptation to extreme environments.</title>
        <authorList>
            <person name="Cho C.H."/>
            <person name="Yoon H.S."/>
        </authorList>
    </citation>
    <scope>NUCLEOTIDE SEQUENCE [LARGE SCALE GENOMIC DNA]</scope>
    <source>
        <strain evidence="2 3">DBV 063 E5</strain>
    </source>
</reference>
<sequence length="174" mass="18846">MVEREDRAEPPFPGGDSGLRLQYRRSCEVVRRALEARGFVGGEASSAAGDGWAEHPETLRTASRSRLGLGATHQAHSQMAADIVQHGLREELLRNGGLPESERQPAGASDGQRSDAPTEGGRPSQPRGRSAAALRQSEEAAVVRHASTRPSRHGWLLDALLQRRQAPGQQRPPR</sequence>
<comment type="caution">
    <text evidence="2">The sequence shown here is derived from an EMBL/GenBank/DDBJ whole genome shotgun (WGS) entry which is preliminary data.</text>
</comment>
<accession>A0AAV9IVK3</accession>
<name>A0AAV9IVK3_CYACA</name>
<feature type="compositionally biased region" description="Low complexity" evidence="1">
    <location>
        <begin position="162"/>
        <end position="174"/>
    </location>
</feature>
<proteinExistence type="predicted"/>
<feature type="region of interest" description="Disordered" evidence="1">
    <location>
        <begin position="90"/>
        <end position="174"/>
    </location>
</feature>
<keyword evidence="3" id="KW-1185">Reference proteome</keyword>
<feature type="region of interest" description="Disordered" evidence="1">
    <location>
        <begin position="41"/>
        <end position="74"/>
    </location>
</feature>
<evidence type="ECO:0000313" key="2">
    <source>
        <dbReference type="EMBL" id="KAK4536372.1"/>
    </source>
</evidence>
<dbReference type="Proteomes" id="UP001301350">
    <property type="component" value="Unassembled WGS sequence"/>
</dbReference>
<dbReference type="AlphaFoldDB" id="A0AAV9IVK3"/>
<dbReference type="EMBL" id="JANCYW010000008">
    <property type="protein sequence ID" value="KAK4536372.1"/>
    <property type="molecule type" value="Genomic_DNA"/>
</dbReference>
<evidence type="ECO:0000313" key="3">
    <source>
        <dbReference type="Proteomes" id="UP001301350"/>
    </source>
</evidence>
<protein>
    <submittedName>
        <fullName evidence="2">Uncharacterized protein</fullName>
    </submittedName>
</protein>
<evidence type="ECO:0000256" key="1">
    <source>
        <dbReference type="SAM" id="MobiDB-lite"/>
    </source>
</evidence>
<feature type="region of interest" description="Disordered" evidence="1">
    <location>
        <begin position="1"/>
        <end position="21"/>
    </location>
</feature>
<gene>
    <name evidence="2" type="ORF">CDCA_CDCA08G2397</name>
</gene>
<organism evidence="2 3">
    <name type="scientific">Cyanidium caldarium</name>
    <name type="common">Red alga</name>
    <dbReference type="NCBI Taxonomy" id="2771"/>
    <lineage>
        <taxon>Eukaryota</taxon>
        <taxon>Rhodophyta</taxon>
        <taxon>Bangiophyceae</taxon>
        <taxon>Cyanidiales</taxon>
        <taxon>Cyanidiaceae</taxon>
        <taxon>Cyanidium</taxon>
    </lineage>
</organism>